<evidence type="ECO:0000256" key="4">
    <source>
        <dbReference type="ARBA" id="ARBA00022679"/>
    </source>
</evidence>
<feature type="domain" description="Glycosyltransferase family 28 N-terminal" evidence="11">
    <location>
        <begin position="8"/>
        <end position="144"/>
    </location>
</feature>
<evidence type="ECO:0000256" key="1">
    <source>
        <dbReference type="ARBA" id="ARBA00022475"/>
    </source>
</evidence>
<evidence type="ECO:0000256" key="2">
    <source>
        <dbReference type="ARBA" id="ARBA00022618"/>
    </source>
</evidence>
<comment type="catalytic activity">
    <reaction evidence="10">
        <text>di-trans,octa-cis-undecaprenyl diphospho-N-acetyl-alpha-D-muramoyl-L-alanyl-D-glutamyl-meso-2,6-diaminopimeloyl-D-alanyl-D-alanine + UDP-N-acetyl-alpha-D-glucosamine = di-trans,octa-cis-undecaprenyl diphospho-[N-acetyl-alpha-D-glucosaminyl-(1-&gt;4)]-N-acetyl-alpha-D-muramoyl-L-alanyl-D-glutamyl-meso-2,6-diaminopimeloyl-D-alanyl-D-alanine + UDP + H(+)</text>
        <dbReference type="Rhea" id="RHEA:31227"/>
        <dbReference type="ChEBI" id="CHEBI:15378"/>
        <dbReference type="ChEBI" id="CHEBI:57705"/>
        <dbReference type="ChEBI" id="CHEBI:58223"/>
        <dbReference type="ChEBI" id="CHEBI:61387"/>
        <dbReference type="ChEBI" id="CHEBI:61388"/>
        <dbReference type="EC" id="2.4.1.227"/>
    </reaction>
</comment>
<evidence type="ECO:0000256" key="10">
    <source>
        <dbReference type="HAMAP-Rule" id="MF_00033"/>
    </source>
</evidence>
<dbReference type="GO" id="GO:0071555">
    <property type="term" value="P:cell wall organization"/>
    <property type="evidence" value="ECO:0007669"/>
    <property type="project" value="UniProtKB-KW"/>
</dbReference>
<dbReference type="Pfam" id="PF04101">
    <property type="entry name" value="Glyco_tran_28_C"/>
    <property type="match status" value="1"/>
</dbReference>
<dbReference type="GO" id="GO:0051991">
    <property type="term" value="F:UDP-N-acetyl-D-glucosamine:N-acetylmuramoyl-L-alanyl-D-glutamyl-meso-2,6-diaminopimelyl-D-alanyl-D-alanine-diphosphoundecaprenol 4-beta-N-acetylglucosaminlytransferase activity"/>
    <property type="evidence" value="ECO:0007669"/>
    <property type="project" value="RHEA"/>
</dbReference>
<dbReference type="HAMAP" id="MF_00033">
    <property type="entry name" value="MurG"/>
    <property type="match status" value="1"/>
</dbReference>
<dbReference type="PANTHER" id="PTHR21015:SF22">
    <property type="entry name" value="GLYCOSYLTRANSFERASE"/>
    <property type="match status" value="1"/>
</dbReference>
<dbReference type="InterPro" id="IPR007235">
    <property type="entry name" value="Glyco_trans_28_C"/>
</dbReference>
<dbReference type="PANTHER" id="PTHR21015">
    <property type="entry name" value="UDP-N-ACETYLGLUCOSAMINE--N-ACETYLMURAMYL-(PENTAPEPTIDE) PYROPHOSPHORYL-UNDECAPRENOL N-ACETYLGLUCOSAMINE TRANSFERASE 1"/>
    <property type="match status" value="1"/>
</dbReference>
<feature type="binding site" evidence="10">
    <location>
        <position position="298"/>
    </location>
    <ligand>
        <name>UDP-N-acetyl-alpha-D-glucosamine</name>
        <dbReference type="ChEBI" id="CHEBI:57705"/>
    </ligand>
</feature>
<feature type="binding site" evidence="10">
    <location>
        <position position="253"/>
    </location>
    <ligand>
        <name>UDP-N-acetyl-alpha-D-glucosamine</name>
        <dbReference type="ChEBI" id="CHEBI:57705"/>
    </ligand>
</feature>
<dbReference type="Gene3D" id="3.40.50.2000">
    <property type="entry name" value="Glycogen Phosphorylase B"/>
    <property type="match status" value="2"/>
</dbReference>
<gene>
    <name evidence="10 13" type="primary">murG</name>
    <name evidence="13" type="ORF">TPL01_29880</name>
</gene>
<keyword evidence="2 10" id="KW-0132">Cell division</keyword>
<proteinExistence type="inferred from homology"/>
<protein>
    <recommendedName>
        <fullName evidence="10">UDP-N-acetylglucosamine--N-acetylmuramyl-(pentapeptide) pyrophosphoryl-undecaprenol N-acetylglucosamine transferase</fullName>
        <ecNumber evidence="10">2.4.1.227</ecNumber>
    </recommendedName>
    <alternativeName>
        <fullName evidence="10">Undecaprenyl-PP-MurNAc-pentapeptide-UDPGlcNAc GlcNAc transferase</fullName>
    </alternativeName>
</protein>
<name>A0A512LBI4_9PROT</name>
<comment type="pathway">
    <text evidence="10">Cell wall biogenesis; peptidoglycan biosynthesis.</text>
</comment>
<evidence type="ECO:0000313" key="14">
    <source>
        <dbReference type="Proteomes" id="UP000321337"/>
    </source>
</evidence>
<keyword evidence="7 10" id="KW-0472">Membrane</keyword>
<dbReference type="EC" id="2.4.1.227" evidence="10"/>
<dbReference type="RefSeq" id="WP_147074804.1">
    <property type="nucleotide sequence ID" value="NZ_AP021884.1"/>
</dbReference>
<dbReference type="NCBIfam" id="TIGR01133">
    <property type="entry name" value="murG"/>
    <property type="match status" value="1"/>
</dbReference>
<feature type="binding site" evidence="10">
    <location>
        <position position="126"/>
    </location>
    <ligand>
        <name>UDP-N-acetyl-alpha-D-glucosamine</name>
        <dbReference type="ChEBI" id="CHEBI:57705"/>
    </ligand>
</feature>
<comment type="function">
    <text evidence="10">Cell wall formation. Catalyzes the transfer of a GlcNAc subunit on undecaprenyl-pyrophosphoryl-MurNAc-pentapeptide (lipid intermediate I) to form undecaprenyl-pyrophosphoryl-MurNAc-(pentapeptide)GlcNAc (lipid intermediate II).</text>
</comment>
<keyword evidence="8 10" id="KW-0131">Cell cycle</keyword>
<dbReference type="SUPFAM" id="SSF53756">
    <property type="entry name" value="UDP-Glycosyltransferase/glycogen phosphorylase"/>
    <property type="match status" value="1"/>
</dbReference>
<comment type="caution">
    <text evidence="13">The sequence shown here is derived from an EMBL/GenBank/DDBJ whole genome shotgun (WGS) entry which is preliminary data.</text>
</comment>
<evidence type="ECO:0000259" key="11">
    <source>
        <dbReference type="Pfam" id="PF03033"/>
    </source>
</evidence>
<keyword evidence="5 10" id="KW-0133">Cell shape</keyword>
<dbReference type="AlphaFoldDB" id="A0A512LBI4"/>
<dbReference type="CDD" id="cd03785">
    <property type="entry name" value="GT28_MurG"/>
    <property type="match status" value="1"/>
</dbReference>
<keyword evidence="4 10" id="KW-0808">Transferase</keyword>
<comment type="caution">
    <text evidence="10">Lacks conserved residue(s) required for the propagation of feature annotation.</text>
</comment>
<dbReference type="Pfam" id="PF03033">
    <property type="entry name" value="Glyco_transf_28"/>
    <property type="match status" value="1"/>
</dbReference>
<evidence type="ECO:0000259" key="12">
    <source>
        <dbReference type="Pfam" id="PF04101"/>
    </source>
</evidence>
<sequence>MSTARTLMVMAGGTGGHIYPGLAAAAALRNHGWNVVWLGTRHGMEARVVPEHGYTMAWLSLGGVRGNGVLRKLLLPVTLLVAFAQALGALLRHRPDVVLGMGGYPSFPGGMMSVLLGKPLVIHEQNSVGGLANRVLACVADRVLTGFPDVFRSRRDKPLPCGKVATTWVGNPVRASIAALPAPQARTAPQLHLLVVGGSLGAAALNDAVPRALALIPEAERPAVIHQSGTRHADSLRANYAAAGVAAEVRDYIADMAEVYAWCDIAVTRAGALTIAELAAAGVPAVLVPYPHAVDDHQTGNAKFMSEAGAALLMPQAELSPARLAGVLRNLDREKLLDMAQHARALARPDATESVARICMELAQ</sequence>
<feature type="binding site" evidence="10">
    <location>
        <position position="174"/>
    </location>
    <ligand>
        <name>UDP-N-acetyl-alpha-D-glucosamine</name>
        <dbReference type="ChEBI" id="CHEBI:57705"/>
    </ligand>
</feature>
<feature type="binding site" evidence="10">
    <location>
        <position position="199"/>
    </location>
    <ligand>
        <name>UDP-N-acetyl-alpha-D-glucosamine</name>
        <dbReference type="ChEBI" id="CHEBI:57705"/>
    </ligand>
</feature>
<dbReference type="GO" id="GO:0009252">
    <property type="term" value="P:peptidoglycan biosynthetic process"/>
    <property type="evidence" value="ECO:0007669"/>
    <property type="project" value="UniProtKB-UniRule"/>
</dbReference>
<dbReference type="UniPathway" id="UPA00219"/>
<keyword evidence="3 10" id="KW-0328">Glycosyltransferase</keyword>
<comment type="subcellular location">
    <subcellularLocation>
        <location evidence="10">Cell membrane</location>
        <topology evidence="10">Peripheral membrane protein</topology>
        <orientation evidence="10">Cytoplasmic side</orientation>
    </subcellularLocation>
</comment>
<dbReference type="OrthoDB" id="9808936at2"/>
<keyword evidence="14" id="KW-1185">Reference proteome</keyword>
<feature type="domain" description="Glycosyl transferase family 28 C-terminal" evidence="12">
    <location>
        <begin position="193"/>
        <end position="348"/>
    </location>
</feature>
<evidence type="ECO:0000313" key="13">
    <source>
        <dbReference type="EMBL" id="GEP31850.1"/>
    </source>
</evidence>
<dbReference type="GO" id="GO:0005975">
    <property type="term" value="P:carbohydrate metabolic process"/>
    <property type="evidence" value="ECO:0007669"/>
    <property type="project" value="InterPro"/>
</dbReference>
<feature type="binding site" evidence="10">
    <location>
        <begin position="14"/>
        <end position="16"/>
    </location>
    <ligand>
        <name>UDP-N-acetyl-alpha-D-glucosamine</name>
        <dbReference type="ChEBI" id="CHEBI:57705"/>
    </ligand>
</feature>
<dbReference type="InterPro" id="IPR004276">
    <property type="entry name" value="GlycoTrans_28_N"/>
</dbReference>
<dbReference type="EMBL" id="BKAD01000038">
    <property type="protein sequence ID" value="GEP31850.1"/>
    <property type="molecule type" value="Genomic_DNA"/>
</dbReference>
<evidence type="ECO:0000256" key="9">
    <source>
        <dbReference type="ARBA" id="ARBA00023316"/>
    </source>
</evidence>
<reference evidence="13 14" key="1">
    <citation type="submission" date="2019-07" db="EMBL/GenBank/DDBJ databases">
        <title>Whole genome shotgun sequence of Thiobacillus plumbophilus NBRC 107929.</title>
        <authorList>
            <person name="Hosoyama A."/>
            <person name="Uohara A."/>
            <person name="Ohji S."/>
            <person name="Ichikawa N."/>
        </authorList>
    </citation>
    <scope>NUCLEOTIDE SEQUENCE [LARGE SCALE GENOMIC DNA]</scope>
    <source>
        <strain evidence="13 14">NBRC 107929</strain>
    </source>
</reference>
<dbReference type="InterPro" id="IPR006009">
    <property type="entry name" value="GlcNAc_MurG"/>
</dbReference>
<dbReference type="GO" id="GO:0008360">
    <property type="term" value="P:regulation of cell shape"/>
    <property type="evidence" value="ECO:0007669"/>
    <property type="project" value="UniProtKB-KW"/>
</dbReference>
<evidence type="ECO:0000256" key="5">
    <source>
        <dbReference type="ARBA" id="ARBA00022960"/>
    </source>
</evidence>
<keyword evidence="9 10" id="KW-0961">Cell wall biogenesis/degradation</keyword>
<dbReference type="GO" id="GO:0051301">
    <property type="term" value="P:cell division"/>
    <property type="evidence" value="ECO:0007669"/>
    <property type="project" value="UniProtKB-KW"/>
</dbReference>
<organism evidence="13 14">
    <name type="scientific">Sulfuriferula plumbiphila</name>
    <dbReference type="NCBI Taxonomy" id="171865"/>
    <lineage>
        <taxon>Bacteria</taxon>
        <taxon>Pseudomonadati</taxon>
        <taxon>Pseudomonadota</taxon>
        <taxon>Betaproteobacteria</taxon>
        <taxon>Nitrosomonadales</taxon>
        <taxon>Sulfuricellaceae</taxon>
        <taxon>Sulfuriferula</taxon>
    </lineage>
</organism>
<accession>A0A512LBI4</accession>
<dbReference type="Proteomes" id="UP000321337">
    <property type="component" value="Unassembled WGS sequence"/>
</dbReference>
<keyword evidence="6 10" id="KW-0573">Peptidoglycan synthesis</keyword>
<dbReference type="GO" id="GO:0050511">
    <property type="term" value="F:undecaprenyldiphospho-muramoylpentapeptide beta-N-acetylglucosaminyltransferase activity"/>
    <property type="evidence" value="ECO:0007669"/>
    <property type="project" value="UniProtKB-UniRule"/>
</dbReference>
<evidence type="ECO:0000256" key="3">
    <source>
        <dbReference type="ARBA" id="ARBA00022676"/>
    </source>
</evidence>
<evidence type="ECO:0000256" key="8">
    <source>
        <dbReference type="ARBA" id="ARBA00023306"/>
    </source>
</evidence>
<dbReference type="GO" id="GO:0005886">
    <property type="term" value="C:plasma membrane"/>
    <property type="evidence" value="ECO:0007669"/>
    <property type="project" value="UniProtKB-SubCell"/>
</dbReference>
<keyword evidence="1 10" id="KW-1003">Cell membrane</keyword>
<evidence type="ECO:0000256" key="7">
    <source>
        <dbReference type="ARBA" id="ARBA00023136"/>
    </source>
</evidence>
<evidence type="ECO:0000256" key="6">
    <source>
        <dbReference type="ARBA" id="ARBA00022984"/>
    </source>
</evidence>
<comment type="similarity">
    <text evidence="10">Belongs to the glycosyltransferase 28 family. MurG subfamily.</text>
</comment>